<reference evidence="2 3" key="1">
    <citation type="journal article" date="2024" name="Nat. Commun.">
        <title>Phylogenomics reveals the evolutionary origins of lichenization in chlorophyte algae.</title>
        <authorList>
            <person name="Puginier C."/>
            <person name="Libourel C."/>
            <person name="Otte J."/>
            <person name="Skaloud P."/>
            <person name="Haon M."/>
            <person name="Grisel S."/>
            <person name="Petersen M."/>
            <person name="Berrin J.G."/>
            <person name="Delaux P.M."/>
            <person name="Dal Grande F."/>
            <person name="Keller J."/>
        </authorList>
    </citation>
    <scope>NUCLEOTIDE SEQUENCE [LARGE SCALE GENOMIC DNA]</scope>
    <source>
        <strain evidence="2 3">SAG 2145</strain>
    </source>
</reference>
<sequence>MQQALGTCWSTLQSVADQAEPYTGPSFKYVPGFAAIFAAIYLTGFAVMGNLGLTGKKRGTLASCCISIVHGFLTTNLSGWQLYVSFPFRMDDVNTEVQNIVLELCLAYMLVDEFLFLLPITPDDWLFIGHHAMVIIYTIGSLLIGRGAISCLVLMCIGEITSPMQNSWYLAKDLRGYVKGAETAYKWISTPYTLWFILVRTCVGLPLISWFAWTITTLHPSAVPAHFRWTWASFAVLGVSGSQLWSRNLWKGYCSGDLEGEHPIDAKTKAFEPKSKTK</sequence>
<keyword evidence="3" id="KW-1185">Reference proteome</keyword>
<dbReference type="AlphaFoldDB" id="A0AAW1Q997"/>
<dbReference type="PANTHER" id="PTHR31766">
    <property type="entry name" value="GLABROUS1 ENHANCER-BINDING PROTEIN-LIKE 2"/>
    <property type="match status" value="1"/>
</dbReference>
<feature type="transmembrane region" description="Helical" evidence="1">
    <location>
        <begin position="60"/>
        <end position="80"/>
    </location>
</feature>
<gene>
    <name evidence="2" type="ORF">WJX74_008673</name>
</gene>
<evidence type="ECO:0000256" key="1">
    <source>
        <dbReference type="SAM" id="Phobius"/>
    </source>
</evidence>
<dbReference type="PANTHER" id="PTHR31766:SF2">
    <property type="entry name" value="GLABROUS1 ENHANCER-BINDING PROTEIN-LIKE 2"/>
    <property type="match status" value="1"/>
</dbReference>
<protein>
    <recommendedName>
        <fullName evidence="4">TLC domain-containing protein</fullName>
    </recommendedName>
</protein>
<dbReference type="EMBL" id="JALJOS010000055">
    <property type="protein sequence ID" value="KAK9818785.1"/>
    <property type="molecule type" value="Genomic_DNA"/>
</dbReference>
<accession>A0AAW1Q997</accession>
<proteinExistence type="predicted"/>
<keyword evidence="1" id="KW-1133">Transmembrane helix</keyword>
<dbReference type="Proteomes" id="UP001438707">
    <property type="component" value="Unassembled WGS sequence"/>
</dbReference>
<evidence type="ECO:0008006" key="4">
    <source>
        <dbReference type="Google" id="ProtNLM"/>
    </source>
</evidence>
<evidence type="ECO:0000313" key="2">
    <source>
        <dbReference type="EMBL" id="KAK9818785.1"/>
    </source>
</evidence>
<feature type="transmembrane region" description="Helical" evidence="1">
    <location>
        <begin position="192"/>
        <end position="213"/>
    </location>
</feature>
<comment type="caution">
    <text evidence="2">The sequence shown here is derived from an EMBL/GenBank/DDBJ whole genome shotgun (WGS) entry which is preliminary data.</text>
</comment>
<feature type="transmembrane region" description="Helical" evidence="1">
    <location>
        <begin position="132"/>
        <end position="160"/>
    </location>
</feature>
<feature type="transmembrane region" description="Helical" evidence="1">
    <location>
        <begin position="32"/>
        <end position="53"/>
    </location>
</feature>
<name>A0AAW1Q997_9CHLO</name>
<keyword evidence="1" id="KW-0472">Membrane</keyword>
<keyword evidence="1" id="KW-0812">Transmembrane</keyword>
<dbReference type="InterPro" id="IPR040327">
    <property type="entry name" value="At5g14285-like"/>
</dbReference>
<organism evidence="2 3">
    <name type="scientific">Apatococcus lobatus</name>
    <dbReference type="NCBI Taxonomy" id="904363"/>
    <lineage>
        <taxon>Eukaryota</taxon>
        <taxon>Viridiplantae</taxon>
        <taxon>Chlorophyta</taxon>
        <taxon>core chlorophytes</taxon>
        <taxon>Trebouxiophyceae</taxon>
        <taxon>Chlorellales</taxon>
        <taxon>Chlorellaceae</taxon>
        <taxon>Apatococcus</taxon>
    </lineage>
</organism>
<evidence type="ECO:0000313" key="3">
    <source>
        <dbReference type="Proteomes" id="UP001438707"/>
    </source>
</evidence>